<protein>
    <submittedName>
        <fullName evidence="1">Uncharacterized protein</fullName>
    </submittedName>
</protein>
<name>A0ACC2DX97_DIPCM</name>
<gene>
    <name evidence="1" type="ORF">O6H91_04G056400</name>
</gene>
<dbReference type="EMBL" id="CM055095">
    <property type="protein sequence ID" value="KAJ7558803.1"/>
    <property type="molecule type" value="Genomic_DNA"/>
</dbReference>
<organism evidence="1 2">
    <name type="scientific">Diphasiastrum complanatum</name>
    <name type="common">Issler's clubmoss</name>
    <name type="synonym">Lycopodium complanatum</name>
    <dbReference type="NCBI Taxonomy" id="34168"/>
    <lineage>
        <taxon>Eukaryota</taxon>
        <taxon>Viridiplantae</taxon>
        <taxon>Streptophyta</taxon>
        <taxon>Embryophyta</taxon>
        <taxon>Tracheophyta</taxon>
        <taxon>Lycopodiopsida</taxon>
        <taxon>Lycopodiales</taxon>
        <taxon>Lycopodiaceae</taxon>
        <taxon>Lycopodioideae</taxon>
        <taxon>Diphasiastrum</taxon>
    </lineage>
</organism>
<keyword evidence="2" id="KW-1185">Reference proteome</keyword>
<evidence type="ECO:0000313" key="2">
    <source>
        <dbReference type="Proteomes" id="UP001162992"/>
    </source>
</evidence>
<reference evidence="2" key="1">
    <citation type="journal article" date="2024" name="Proc. Natl. Acad. Sci. U.S.A.">
        <title>Extraordinary preservation of gene collinearity over three hundred million years revealed in homosporous lycophytes.</title>
        <authorList>
            <person name="Li C."/>
            <person name="Wickell D."/>
            <person name="Kuo L.Y."/>
            <person name="Chen X."/>
            <person name="Nie B."/>
            <person name="Liao X."/>
            <person name="Peng D."/>
            <person name="Ji J."/>
            <person name="Jenkins J."/>
            <person name="Williams M."/>
            <person name="Shu S."/>
            <person name="Plott C."/>
            <person name="Barry K."/>
            <person name="Rajasekar S."/>
            <person name="Grimwood J."/>
            <person name="Han X."/>
            <person name="Sun S."/>
            <person name="Hou Z."/>
            <person name="He W."/>
            <person name="Dai G."/>
            <person name="Sun C."/>
            <person name="Schmutz J."/>
            <person name="Leebens-Mack J.H."/>
            <person name="Li F.W."/>
            <person name="Wang L."/>
        </authorList>
    </citation>
    <scope>NUCLEOTIDE SEQUENCE [LARGE SCALE GENOMIC DNA]</scope>
    <source>
        <strain evidence="2">cv. PW_Plant_1</strain>
    </source>
</reference>
<comment type="caution">
    <text evidence="1">The sequence shown here is derived from an EMBL/GenBank/DDBJ whole genome shotgun (WGS) entry which is preliminary data.</text>
</comment>
<dbReference type="Proteomes" id="UP001162992">
    <property type="component" value="Chromosome 4"/>
</dbReference>
<evidence type="ECO:0000313" key="1">
    <source>
        <dbReference type="EMBL" id="KAJ7558803.1"/>
    </source>
</evidence>
<proteinExistence type="predicted"/>
<accession>A0ACC2DX97</accession>
<sequence length="663" mass="75917">MKPLNVSKWLGLVFLVLIGSYYFGRPVYWEIMSRILDSQSSLSSSYGSESHGELEAKQSLENAGKQEKENVLVPDGPEYASGIENHKISANASKDGARYDDKKQGIDTGSFAYELLKRPIWEAPSIDSQMPPLQAFALSKEMVDFRAKKNVIVVTFANHAFLDFALNWVKHLTQLRVSNILVGAMDHKCLEALFWAGIPTFDMGHQMDVIDVGWGTPSFHKMGREKVILVNEILSFGYELLMCDTDMVWMKDPLPYLEQFPEADVLTSSDAVVSTVDDDQLEVWDRSFGAYNIGIFHWRPSAVSKNLAKVWREQLLGDDSIWDQNGFNELMQKQLGPSVIGHRGLFYAYDGSLKLGVLPVSIFCSGHTFFVQAMYKQLKLAPYAVHTTFQFAGTDGKRHRLREAKLFHDKPEYYDLPGGFVSFNTSVPEHLLTGGIHSIESHFALVNYQMKQVRDALAIAAILNRTLVMPALWCRFDRMWFGHPGILPGTKTQQPFLCPMDHIFEVNNMLKQLPEEEFGPSIRFREYSFLENPRLPEKVKTSKLQVDICDKDASDCNLIFSLGPFSQVYNLARHNTEDQLFAALFPFRNVKHVHFSSIMEVFEGFINKAREEKFRRRVKTYTGIWCCVENRERGHIYYDIYWDEKPDWKPLPPSGPEDDHPPW</sequence>